<dbReference type="Gene3D" id="3.40.50.450">
    <property type="match status" value="1"/>
</dbReference>
<dbReference type="InterPro" id="IPR003488">
    <property type="entry name" value="DprA"/>
</dbReference>
<protein>
    <submittedName>
        <fullName evidence="3">DNA processing protein</fullName>
    </submittedName>
</protein>
<dbReference type="Proteomes" id="UP000199708">
    <property type="component" value="Unassembled WGS sequence"/>
</dbReference>
<dbReference type="PANTHER" id="PTHR43022:SF1">
    <property type="entry name" value="PROTEIN SMF"/>
    <property type="match status" value="1"/>
</dbReference>
<dbReference type="RefSeq" id="WP_090288855.1">
    <property type="nucleotide sequence ID" value="NZ_FNCK01000001.1"/>
</dbReference>
<keyword evidence="4" id="KW-1185">Reference proteome</keyword>
<gene>
    <name evidence="3" type="ORF">SAMN05421791_101150</name>
</gene>
<evidence type="ECO:0000256" key="1">
    <source>
        <dbReference type="ARBA" id="ARBA00006525"/>
    </source>
</evidence>
<dbReference type="PANTHER" id="PTHR43022">
    <property type="entry name" value="PROTEIN SMF"/>
    <property type="match status" value="1"/>
</dbReference>
<sequence>MIKKELIYLQLKGLKYRFIWQYFKWRTHYSRQETLEYLINKSLCSTKIWQLFNEWDTYQERLSYLEKMCIMFGEDAYPERWIQLPQPPFLFYYRGRLSYLRNPLVAIIGSRKLSNYGRKSTIQISQAISRAGFVVVSGLARGVDYLSHLACLNQAQGKTIAILPNGFDIYYPKDHQSMQETIAQKHLLISEYPPHQGVRKHQFIARNRLVAGLCPTVIVIQAAQKSGSLITANYALDYNSQIYALPGPIDDVQSFGTNALIQAGARPIVDIPSFISEMKQDYQRQKGN</sequence>
<dbReference type="GO" id="GO:0009294">
    <property type="term" value="P:DNA-mediated transformation"/>
    <property type="evidence" value="ECO:0007669"/>
    <property type="project" value="InterPro"/>
</dbReference>
<accession>A0A1G7P7I1</accession>
<evidence type="ECO:0000313" key="3">
    <source>
        <dbReference type="EMBL" id="SDF82228.1"/>
    </source>
</evidence>
<dbReference type="STRING" id="120956.SAMN05421791_101150"/>
<evidence type="ECO:0000313" key="4">
    <source>
        <dbReference type="Proteomes" id="UP000199708"/>
    </source>
</evidence>
<feature type="domain" description="Smf/DprA SLOG" evidence="2">
    <location>
        <begin position="69"/>
        <end position="278"/>
    </location>
</feature>
<evidence type="ECO:0000259" key="2">
    <source>
        <dbReference type="Pfam" id="PF02481"/>
    </source>
</evidence>
<dbReference type="OrthoDB" id="9785707at2"/>
<dbReference type="EMBL" id="FNCK01000001">
    <property type="protein sequence ID" value="SDF82228.1"/>
    <property type="molecule type" value="Genomic_DNA"/>
</dbReference>
<dbReference type="SUPFAM" id="SSF102405">
    <property type="entry name" value="MCP/YpsA-like"/>
    <property type="match status" value="1"/>
</dbReference>
<proteinExistence type="inferred from homology"/>
<name>A0A1G7P7I1_9LACT</name>
<comment type="similarity">
    <text evidence="1">Belongs to the DprA/Smf family.</text>
</comment>
<dbReference type="AlphaFoldDB" id="A0A1G7P7I1"/>
<dbReference type="NCBIfam" id="TIGR00732">
    <property type="entry name" value="dprA"/>
    <property type="match status" value="1"/>
</dbReference>
<organism evidence="3 4">
    <name type="scientific">Facklamia miroungae</name>
    <dbReference type="NCBI Taxonomy" id="120956"/>
    <lineage>
        <taxon>Bacteria</taxon>
        <taxon>Bacillati</taxon>
        <taxon>Bacillota</taxon>
        <taxon>Bacilli</taxon>
        <taxon>Lactobacillales</taxon>
        <taxon>Aerococcaceae</taxon>
        <taxon>Facklamia</taxon>
    </lineage>
</organism>
<dbReference type="InterPro" id="IPR057666">
    <property type="entry name" value="DrpA_SLOG"/>
</dbReference>
<reference evidence="3 4" key="1">
    <citation type="submission" date="2016-10" db="EMBL/GenBank/DDBJ databases">
        <authorList>
            <person name="de Groot N.N."/>
        </authorList>
    </citation>
    <scope>NUCLEOTIDE SEQUENCE [LARGE SCALE GENOMIC DNA]</scope>
    <source>
        <strain evidence="3 4">ATCC BAA-466</strain>
    </source>
</reference>
<dbReference type="Pfam" id="PF02481">
    <property type="entry name" value="DNA_processg_A"/>
    <property type="match status" value="1"/>
</dbReference>